<reference evidence="4" key="1">
    <citation type="submission" date="2017-09" db="EMBL/GenBank/DDBJ databases">
        <title>Depth-based differentiation of microbial function through sediment-hosted aquifers and enrichment of novel symbionts in the deep terrestrial subsurface.</title>
        <authorList>
            <person name="Probst A.J."/>
            <person name="Ladd B."/>
            <person name="Jarett J.K."/>
            <person name="Geller-Mcgrath D.E."/>
            <person name="Sieber C.M.K."/>
            <person name="Emerson J.B."/>
            <person name="Anantharaman K."/>
            <person name="Thomas B.C."/>
            <person name="Malmstrom R."/>
            <person name="Stieglmeier M."/>
            <person name="Klingl A."/>
            <person name="Woyke T."/>
            <person name="Ryan C.M."/>
            <person name="Banfield J.F."/>
        </authorList>
    </citation>
    <scope>NUCLEOTIDE SEQUENCE [LARGE SCALE GENOMIC DNA]</scope>
</reference>
<name>A0A2M6W7I9_9BACT</name>
<feature type="domain" description="Fibronectin type-III" evidence="2">
    <location>
        <begin position="1336"/>
        <end position="1444"/>
    </location>
</feature>
<evidence type="ECO:0000313" key="3">
    <source>
        <dbReference type="EMBL" id="PIT88705.1"/>
    </source>
</evidence>
<dbReference type="EMBL" id="PFBV01000002">
    <property type="protein sequence ID" value="PIT88705.1"/>
    <property type="molecule type" value="Genomic_DNA"/>
</dbReference>
<keyword evidence="1" id="KW-0812">Transmembrane</keyword>
<proteinExistence type="predicted"/>
<feature type="transmembrane region" description="Helical" evidence="1">
    <location>
        <begin position="88"/>
        <end position="115"/>
    </location>
</feature>
<dbReference type="InterPro" id="IPR003961">
    <property type="entry name" value="FN3_dom"/>
</dbReference>
<gene>
    <name evidence="3" type="ORF">COU29_00440</name>
</gene>
<protein>
    <recommendedName>
        <fullName evidence="2">Fibronectin type-III domain-containing protein</fullName>
    </recommendedName>
</protein>
<accession>A0A2M6W7I9</accession>
<dbReference type="InterPro" id="IPR036116">
    <property type="entry name" value="FN3_sf"/>
</dbReference>
<dbReference type="InterPro" id="IPR044060">
    <property type="entry name" value="Bacterial_rp_domain"/>
</dbReference>
<evidence type="ECO:0000256" key="1">
    <source>
        <dbReference type="SAM" id="Phobius"/>
    </source>
</evidence>
<evidence type="ECO:0000313" key="4">
    <source>
        <dbReference type="Proteomes" id="UP000231426"/>
    </source>
</evidence>
<sequence>MMISWLKIFFKLSGRIFELKQKLSQTDSWIKSLPYAFLLILDEIVFVFISLPLYFAVPPKKVQEKGILFPSAEPETERMKMFFIRRKISLIAFITALGMLVLKFLVIGGISFYLMGGQLLLAATQDWLFTVPGDYAYDSSKIEFVGGIARLKNLGTTVTGSTTNANFNTNATGWTYADWDQGGGEANVVGTYVASGGNPGGFVQINFPVGKSDEFGGYWRQGFAITENNPTATLSFDWSITAFDNTPAPVTFKLYAFIDTGTGVPVIGQEVWKSEEITATSAWVSMTNLNISSKVTAAGTYYLKIAVWLETPNNNTGPFTLGYDNVIVNWSKTTIVYDSNRPTIIPNNSLTPVNPAIWSSFTETATKNGGEIYYQLSADNGSTWNYWNGSSWISAGASNYNTAIVVNNNIAGFSTSTNKIKWKAFLESNGSQQVSLSKVSIGYTENSAPSISEVVPVQQTDKGQVYISYNLTDVESDPSSLITYEYSLTGAFSGEQVTMIASTTNPMHNGVSGLSASPSGISHIFVWDGIINLPNVYNTSTYVRLRANDGIASGVYVTSSAITIDYVAPVISNLSVTQNSGSANFDISYDLFDNTSDNINIVLEISDDGGLTWVVPTVSSVGDLGSSVTAGIGKVITWNAGVDYPAHQVSNMQVRLLVKDKYQNQSVYFNSVNFELDTLAPVAAITVDLMAQPNAGDTAVLIFGSFIETNPNYNNFFVGVNNGDYGSATVGDSNTISPSAQLVATGVTLTGADYIGKAKIAHTDDFGFSTDNENFSPNSSYKYVKPYTPPAPTVGNPAEGSLDVTINKYSSEADGLEYLVFENTQSKYIQGDGLLSDSPVWLSSGTITVIGLSDPLSQYIFKTKSRNNSDAAHTLTSESEWSSGASTDYQSPSVTINSVAQTINGTKYVTVDYVGIDFQNAQNNLVVYEYSTDGFGWMTMTEKVGVDSNGVSGLSFSSGGTAFKFAWDVGNDLFLTEDSTVYVRLQSNDSINSSNLSVSSAFFVDTAGPIISNINVSQATSSNNIIINYDLTDTAGADNFIELLISDDSGSSYVVSVSAVTGDIGEGVSSGIGKEIIWNAGTDFNGQEQSDMRIKIRAKDRYQNQGDFTESSDFLLDTKGPIVSDVNAVQSSSTVLINYTLSENVGLVVFEVSDDSGLTWVVSTSSVNGDIGADQLSGLKNFQWNAKINFNDQEQNDVMVRIRATDYFNNVGDYVSSAIFSLDTKPPVISNITANQTLNTKDFSFSYELSDASATATIVLDISSNSGLDWNVATSTLSGDSGDNITMGVKSLIWNAGTDFNDQESNVMRLRFRATDAWGNESLFFESSDFSVDTAAPSGLSELTKYSITATSVTLNWSSGVNDSNFNHYELWYGANQNDVLNRAGSADKWDSLDDVDLNNITTISTIISGTSFITTKYIKIWAVDNYGNESSAPDISVIYIPPTVTYDLIVQAPTGSGSINPAIGTHTYSKGTNVEITATPDSGWNFGGWILDDLSGGNTNPLTLIMNAAHTIGAVFSEETVSVPEKQAPSGGAPLVVIEATDTTPPTAPILTPVAGPLSSTRVKISGLAEPGSKLFLYDKESLVGQLSSLVGNNGRFEQTFVFNEGEHILTSKAVDTKGNLSQISESITFVIDLTPPDAPQILSPKENSVLLANELVLVGLSEPLTVMEINLRENIYNTVANERGVWQFNIFNVTEIIQGRQTVTVRAKDAAGNISRPVTWIGTVTVVTTTGAIYPIQILPPEIISPTPLAPASIIREVNQAIETTAITTPSVVSVEFSGADDIISFAGKAKPDEEVIIYIHSNQAVVYRTVADNQGNWHVHHSQNELELSSGEHTVYAVGINSETNLKSPPSLIGTFIIEKNWWVNIYRHFNFTSTLITIAVLLMVMSWLYWLRRRETVKI</sequence>
<organism evidence="3 4">
    <name type="scientific">Candidatus Magasanikbacteria bacterium CG10_big_fil_rev_8_21_14_0_10_36_32</name>
    <dbReference type="NCBI Taxonomy" id="1974646"/>
    <lineage>
        <taxon>Bacteria</taxon>
        <taxon>Candidatus Magasanikiibacteriota</taxon>
    </lineage>
</organism>
<dbReference type="SUPFAM" id="SSF49265">
    <property type="entry name" value="Fibronectin type III"/>
    <property type="match status" value="1"/>
</dbReference>
<feature type="transmembrane region" description="Helical" evidence="1">
    <location>
        <begin position="35"/>
        <end position="57"/>
    </location>
</feature>
<dbReference type="InterPro" id="IPR013783">
    <property type="entry name" value="Ig-like_fold"/>
</dbReference>
<comment type="caution">
    <text evidence="3">The sequence shown here is derived from an EMBL/GenBank/DDBJ whole genome shotgun (WGS) entry which is preliminary data.</text>
</comment>
<dbReference type="Gene3D" id="2.60.40.10">
    <property type="entry name" value="Immunoglobulins"/>
    <property type="match status" value="3"/>
</dbReference>
<dbReference type="PROSITE" id="PS50853">
    <property type="entry name" value="FN3"/>
    <property type="match status" value="1"/>
</dbReference>
<feature type="transmembrane region" description="Helical" evidence="1">
    <location>
        <begin position="1873"/>
        <end position="1895"/>
    </location>
</feature>
<keyword evidence="1" id="KW-0472">Membrane</keyword>
<keyword evidence="1" id="KW-1133">Transmembrane helix</keyword>
<dbReference type="Proteomes" id="UP000231426">
    <property type="component" value="Unassembled WGS sequence"/>
</dbReference>
<dbReference type="Pfam" id="PF18998">
    <property type="entry name" value="Flg_new_2"/>
    <property type="match status" value="1"/>
</dbReference>
<evidence type="ECO:0000259" key="2">
    <source>
        <dbReference type="PROSITE" id="PS50853"/>
    </source>
</evidence>